<reference evidence="1 2" key="1">
    <citation type="submission" date="2018-01" db="EMBL/GenBank/DDBJ databases">
        <title>Genomic Sequence of Chromobacterium MWU13-2610 from wild cranberry bogs within the Cape Cod National Seashore.</title>
        <authorList>
            <person name="O'Hara-Hanley K."/>
            <person name="Soby S."/>
            <person name="Harrison A."/>
        </authorList>
    </citation>
    <scope>NUCLEOTIDE SEQUENCE [LARGE SCALE GENOMIC DNA]</scope>
    <source>
        <strain evidence="1 2">MWU13-2610</strain>
    </source>
</reference>
<evidence type="ECO:0000313" key="2">
    <source>
        <dbReference type="Proteomes" id="UP000236416"/>
    </source>
</evidence>
<accession>A0A2K4MJM6</accession>
<sequence length="117" mass="13487">MGFTAITTRCSGRHNRRSDILPVLDFPHLIKFGFNMIRIKVKHQPNRIIRHPRILTQRRQNGSVSLWHFTCIHSGNRGILHLPLHKQRTVYINYATDHNAATATGDFTSFFPGNIKS</sequence>
<keyword evidence="2" id="KW-1185">Reference proteome</keyword>
<comment type="caution">
    <text evidence="1">The sequence shown here is derived from an EMBL/GenBank/DDBJ whole genome shotgun (WGS) entry which is preliminary data.</text>
</comment>
<gene>
    <name evidence="1" type="ORF">C2134_15800</name>
</gene>
<evidence type="ECO:0000313" key="1">
    <source>
        <dbReference type="EMBL" id="POA97307.1"/>
    </source>
</evidence>
<name>A0A2K4MJM6_9NEIS</name>
<organism evidence="1 2">
    <name type="scientific">Chromobacterium sinusclupearum</name>
    <dbReference type="NCBI Taxonomy" id="2077146"/>
    <lineage>
        <taxon>Bacteria</taxon>
        <taxon>Pseudomonadati</taxon>
        <taxon>Pseudomonadota</taxon>
        <taxon>Betaproteobacteria</taxon>
        <taxon>Neisseriales</taxon>
        <taxon>Chromobacteriaceae</taxon>
        <taxon>Chromobacterium</taxon>
    </lineage>
</organism>
<proteinExistence type="predicted"/>
<dbReference type="Proteomes" id="UP000236416">
    <property type="component" value="Unassembled WGS sequence"/>
</dbReference>
<protein>
    <submittedName>
        <fullName evidence="1">Uncharacterized protein</fullName>
    </submittedName>
</protein>
<dbReference type="EMBL" id="PPTF01000073">
    <property type="protein sequence ID" value="POA97307.1"/>
    <property type="molecule type" value="Genomic_DNA"/>
</dbReference>
<dbReference type="AlphaFoldDB" id="A0A2K4MJM6"/>